<feature type="coiled-coil region" evidence="1">
    <location>
        <begin position="129"/>
        <end position="206"/>
    </location>
</feature>
<comment type="caution">
    <text evidence="2">The sequence shown here is derived from an EMBL/GenBank/DDBJ whole genome shotgun (WGS) entry which is preliminary data.</text>
</comment>
<sequence length="223" mass="25685">MGETIKAKDNKIEELTAEKMQLNEEMKTNKEEFSTAKSQLESQIESHLKQNKTLTNSLGQMTERMGEKEEKIQQLQMEEEKLRIEIVQEKSDANAALKALKLSSEKTSQSKQQEIEDLSAQYKSNQLVLETVKQQLQEANSRWETLVNRPREHKEVQTTLVGHEMQDVCVENPKLKEKVKELQAKLNEVETMVEGLMSENKQLLTDMDDMIKKAAKFTPDSNC</sequence>
<evidence type="ECO:0008006" key="4">
    <source>
        <dbReference type="Google" id="ProtNLM"/>
    </source>
</evidence>
<evidence type="ECO:0000313" key="2">
    <source>
        <dbReference type="EMBL" id="ETO18062.1"/>
    </source>
</evidence>
<organism evidence="2 3">
    <name type="scientific">Reticulomyxa filosa</name>
    <dbReference type="NCBI Taxonomy" id="46433"/>
    <lineage>
        <taxon>Eukaryota</taxon>
        <taxon>Sar</taxon>
        <taxon>Rhizaria</taxon>
        <taxon>Retaria</taxon>
        <taxon>Foraminifera</taxon>
        <taxon>Monothalamids</taxon>
        <taxon>Reticulomyxidae</taxon>
        <taxon>Reticulomyxa</taxon>
    </lineage>
</organism>
<feature type="coiled-coil region" evidence="1">
    <location>
        <begin position="5"/>
        <end position="92"/>
    </location>
</feature>
<keyword evidence="1" id="KW-0175">Coiled coil</keyword>
<protein>
    <recommendedName>
        <fullName evidence="4">Viral A-type inclusion protein</fullName>
    </recommendedName>
</protein>
<evidence type="ECO:0000256" key="1">
    <source>
        <dbReference type="SAM" id="Coils"/>
    </source>
</evidence>
<gene>
    <name evidence="2" type="ORF">RFI_19231</name>
</gene>
<evidence type="ECO:0000313" key="3">
    <source>
        <dbReference type="Proteomes" id="UP000023152"/>
    </source>
</evidence>
<reference evidence="2 3" key="1">
    <citation type="journal article" date="2013" name="Curr. Biol.">
        <title>The Genome of the Foraminiferan Reticulomyxa filosa.</title>
        <authorList>
            <person name="Glockner G."/>
            <person name="Hulsmann N."/>
            <person name="Schleicher M."/>
            <person name="Noegel A.A."/>
            <person name="Eichinger L."/>
            <person name="Gallinger C."/>
            <person name="Pawlowski J."/>
            <person name="Sierra R."/>
            <person name="Euteneuer U."/>
            <person name="Pillet L."/>
            <person name="Moustafa A."/>
            <person name="Platzer M."/>
            <person name="Groth M."/>
            <person name="Szafranski K."/>
            <person name="Schliwa M."/>
        </authorList>
    </citation>
    <scope>NUCLEOTIDE SEQUENCE [LARGE SCALE GENOMIC DNA]</scope>
</reference>
<accession>X6MX57</accession>
<name>X6MX57_RETFI</name>
<dbReference type="AlphaFoldDB" id="X6MX57"/>
<dbReference type="Proteomes" id="UP000023152">
    <property type="component" value="Unassembled WGS sequence"/>
</dbReference>
<dbReference type="EMBL" id="ASPP01015566">
    <property type="protein sequence ID" value="ETO18062.1"/>
    <property type="molecule type" value="Genomic_DNA"/>
</dbReference>
<proteinExistence type="predicted"/>
<keyword evidence="3" id="KW-1185">Reference proteome</keyword>